<evidence type="ECO:0000313" key="2">
    <source>
        <dbReference type="Proteomes" id="UP000759131"/>
    </source>
</evidence>
<sequence length="87" mass="9961">MYNLNAEQNILFVTTDDRVYGLGSNSEGVLGLGHNRPIHTPEEVPQLRHQNIHNDHRIYVWETNCDINNIEMYYTLEMLGSGGFGKV</sequence>
<dbReference type="Proteomes" id="UP000759131">
    <property type="component" value="Unassembled WGS sequence"/>
</dbReference>
<accession>A0A7R9L8E2</accession>
<dbReference type="SUPFAM" id="SSF50985">
    <property type="entry name" value="RCC1/BLIP-II"/>
    <property type="match status" value="1"/>
</dbReference>
<name>A0A7R9L8E2_9ACAR</name>
<keyword evidence="2" id="KW-1185">Reference proteome</keyword>
<dbReference type="AlphaFoldDB" id="A0A7R9L8E2"/>
<reference evidence="1" key="1">
    <citation type="submission" date="2020-11" db="EMBL/GenBank/DDBJ databases">
        <authorList>
            <person name="Tran Van P."/>
        </authorList>
    </citation>
    <scope>NUCLEOTIDE SEQUENCE</scope>
</reference>
<dbReference type="InterPro" id="IPR000408">
    <property type="entry name" value="Reg_chr_condens"/>
</dbReference>
<protein>
    <submittedName>
        <fullName evidence="1">Uncharacterized protein</fullName>
    </submittedName>
</protein>
<organism evidence="1">
    <name type="scientific">Medioppia subpectinata</name>
    <dbReference type="NCBI Taxonomy" id="1979941"/>
    <lineage>
        <taxon>Eukaryota</taxon>
        <taxon>Metazoa</taxon>
        <taxon>Ecdysozoa</taxon>
        <taxon>Arthropoda</taxon>
        <taxon>Chelicerata</taxon>
        <taxon>Arachnida</taxon>
        <taxon>Acari</taxon>
        <taxon>Acariformes</taxon>
        <taxon>Sarcoptiformes</taxon>
        <taxon>Oribatida</taxon>
        <taxon>Brachypylina</taxon>
        <taxon>Oppioidea</taxon>
        <taxon>Oppiidae</taxon>
        <taxon>Medioppia</taxon>
    </lineage>
</organism>
<dbReference type="Gene3D" id="2.130.10.30">
    <property type="entry name" value="Regulator of chromosome condensation 1/beta-lactamase-inhibitor protein II"/>
    <property type="match status" value="1"/>
</dbReference>
<evidence type="ECO:0000313" key="1">
    <source>
        <dbReference type="EMBL" id="CAD7635870.1"/>
    </source>
</evidence>
<proteinExistence type="predicted"/>
<dbReference type="Pfam" id="PF00415">
    <property type="entry name" value="RCC1"/>
    <property type="match status" value="1"/>
</dbReference>
<dbReference type="OrthoDB" id="6529067at2759"/>
<gene>
    <name evidence="1" type="ORF">OSB1V03_LOCUS16261</name>
</gene>
<dbReference type="EMBL" id="CAJPIZ010017871">
    <property type="protein sequence ID" value="CAG2116300.1"/>
    <property type="molecule type" value="Genomic_DNA"/>
</dbReference>
<dbReference type="EMBL" id="OC872446">
    <property type="protein sequence ID" value="CAD7635870.1"/>
    <property type="molecule type" value="Genomic_DNA"/>
</dbReference>
<dbReference type="InterPro" id="IPR009091">
    <property type="entry name" value="RCC1/BLIP-II"/>
</dbReference>